<dbReference type="PROSITE" id="PS00455">
    <property type="entry name" value="AMP_BINDING"/>
    <property type="match status" value="1"/>
</dbReference>
<dbReference type="InterPro" id="IPR020845">
    <property type="entry name" value="AMP-binding_CS"/>
</dbReference>
<dbReference type="PANTHER" id="PTHR43767">
    <property type="entry name" value="LONG-CHAIN-FATTY-ACID--COA LIGASE"/>
    <property type="match status" value="1"/>
</dbReference>
<protein>
    <submittedName>
        <fullName evidence="5">Fatty-acyl-CoA synthase</fullName>
    </submittedName>
</protein>
<keyword evidence="6" id="KW-1185">Reference proteome</keyword>
<gene>
    <name evidence="5" type="ORF">EV646_101313</name>
</gene>
<accession>A0A4V2S5A1</accession>
<organism evidence="5 6">
    <name type="scientific">Kribbella antiqua</name>
    <dbReference type="NCBI Taxonomy" id="2512217"/>
    <lineage>
        <taxon>Bacteria</taxon>
        <taxon>Bacillati</taxon>
        <taxon>Actinomycetota</taxon>
        <taxon>Actinomycetes</taxon>
        <taxon>Propionibacteriales</taxon>
        <taxon>Kribbellaceae</taxon>
        <taxon>Kribbella</taxon>
    </lineage>
</organism>
<dbReference type="Pfam" id="PF00501">
    <property type="entry name" value="AMP-binding"/>
    <property type="match status" value="1"/>
</dbReference>
<feature type="domain" description="AMP-binding enzyme C-terminal" evidence="4">
    <location>
        <begin position="448"/>
        <end position="523"/>
    </location>
</feature>
<sequence>MHGLMQDRPLALPHVFHRAEQLFGHKNIVTATAIGEESMSYAEWAQRVRRLATVLDQLGLGPQARVGTFGWNTGRHLELYFAVPCTGRVLHTLNIRLFADQLTYIVQHADDEVIFVDRSLLPVLWPLADQLPSVRLFVVMDDGADTPIPDDPRVRDYETLLAQAAPKQGRFEIDDENTAAALCYTSGTTGNPKGVLYSHRSTLLHSLMPLTADVFGLSERDVLLPVVPMFHVNAWGLPYAAVLAGADLVFPGPSMTPVALLGLIERHRVTFTAGVPTIWMGAVPLLNEHDLSSLRLVVGGGSAIPSTLSEAWREAIGLPITQAWGMTETSPIGTAATLRSHHADLTQEELQHVRASQGQPVPLVDLRVVDPDSGVEQPWDGASVGELHASGPWIASGYFGSHDDPNFTDDGWLRTGDVAVIEEDGYLRLVDRAKDLVKSGGEWISSVELENHIMAHPSVSEAAVIAKPDVKWSERPVACVVVKTGAVLTAEDVLEHLRPRVARWWLPDEIQFIDEVPKTSTGKFSKKTLREQLYGQ</sequence>
<dbReference type="Gene3D" id="3.30.300.30">
    <property type="match status" value="1"/>
</dbReference>
<dbReference type="InterPro" id="IPR042099">
    <property type="entry name" value="ANL_N_sf"/>
</dbReference>
<dbReference type="AlphaFoldDB" id="A0A4V2S5A1"/>
<dbReference type="Gene3D" id="3.40.50.12780">
    <property type="entry name" value="N-terminal domain of ligase-like"/>
    <property type="match status" value="1"/>
</dbReference>
<evidence type="ECO:0000259" key="3">
    <source>
        <dbReference type="Pfam" id="PF00501"/>
    </source>
</evidence>
<comment type="caution">
    <text evidence="5">The sequence shown here is derived from an EMBL/GenBank/DDBJ whole genome shotgun (WGS) entry which is preliminary data.</text>
</comment>
<dbReference type="Proteomes" id="UP000295573">
    <property type="component" value="Unassembled WGS sequence"/>
</dbReference>
<dbReference type="Pfam" id="PF13193">
    <property type="entry name" value="AMP-binding_C"/>
    <property type="match status" value="1"/>
</dbReference>
<comment type="similarity">
    <text evidence="1">Belongs to the ATP-dependent AMP-binding enzyme family.</text>
</comment>
<feature type="domain" description="AMP-dependent synthetase/ligase" evidence="3">
    <location>
        <begin position="34"/>
        <end position="399"/>
    </location>
</feature>
<evidence type="ECO:0000313" key="5">
    <source>
        <dbReference type="EMBL" id="TCO51330.1"/>
    </source>
</evidence>
<reference evidence="5 6" key="1">
    <citation type="journal article" date="2015" name="Stand. Genomic Sci.">
        <title>Genomic Encyclopedia of Bacterial and Archaeal Type Strains, Phase III: the genomes of soil and plant-associated and newly described type strains.</title>
        <authorList>
            <person name="Whitman W.B."/>
            <person name="Woyke T."/>
            <person name="Klenk H.P."/>
            <person name="Zhou Y."/>
            <person name="Lilburn T.G."/>
            <person name="Beck B.J."/>
            <person name="De Vos P."/>
            <person name="Vandamme P."/>
            <person name="Eisen J.A."/>
            <person name="Garrity G."/>
            <person name="Hugenholtz P."/>
            <person name="Kyrpides N.C."/>
        </authorList>
    </citation>
    <scope>NUCLEOTIDE SEQUENCE [LARGE SCALE GENOMIC DNA]</scope>
    <source>
        <strain evidence="5 6">VKM Ac-2541</strain>
    </source>
</reference>
<dbReference type="RefSeq" id="WP_132143109.1">
    <property type="nucleotide sequence ID" value="NZ_SLWR01000001.1"/>
</dbReference>
<evidence type="ECO:0000256" key="2">
    <source>
        <dbReference type="ARBA" id="ARBA00022598"/>
    </source>
</evidence>
<dbReference type="PANTHER" id="PTHR43767:SF11">
    <property type="entry name" value="MEDIUM-CHAIN-FATTY-ACID--COA LIGASE"/>
    <property type="match status" value="1"/>
</dbReference>
<dbReference type="SUPFAM" id="SSF56801">
    <property type="entry name" value="Acetyl-CoA synthetase-like"/>
    <property type="match status" value="1"/>
</dbReference>
<proteinExistence type="inferred from homology"/>
<dbReference type="InterPro" id="IPR000873">
    <property type="entry name" value="AMP-dep_synth/lig_dom"/>
</dbReference>
<evidence type="ECO:0000259" key="4">
    <source>
        <dbReference type="Pfam" id="PF13193"/>
    </source>
</evidence>
<name>A0A4V2S5A1_9ACTN</name>
<dbReference type="EMBL" id="SLWR01000001">
    <property type="protein sequence ID" value="TCO51330.1"/>
    <property type="molecule type" value="Genomic_DNA"/>
</dbReference>
<dbReference type="NCBIfam" id="NF004837">
    <property type="entry name" value="PRK06187.1"/>
    <property type="match status" value="1"/>
</dbReference>
<dbReference type="FunFam" id="3.30.300.30:FF:000008">
    <property type="entry name" value="2,3-dihydroxybenzoate-AMP ligase"/>
    <property type="match status" value="1"/>
</dbReference>
<dbReference type="InterPro" id="IPR045851">
    <property type="entry name" value="AMP-bd_C_sf"/>
</dbReference>
<dbReference type="InterPro" id="IPR025110">
    <property type="entry name" value="AMP-bd_C"/>
</dbReference>
<keyword evidence="2" id="KW-0436">Ligase</keyword>
<dbReference type="InterPro" id="IPR050237">
    <property type="entry name" value="ATP-dep_AMP-bd_enzyme"/>
</dbReference>
<evidence type="ECO:0000256" key="1">
    <source>
        <dbReference type="ARBA" id="ARBA00006432"/>
    </source>
</evidence>
<dbReference type="CDD" id="cd12119">
    <property type="entry name" value="ttLC_FACS_AlkK_like"/>
    <property type="match status" value="1"/>
</dbReference>
<dbReference type="OrthoDB" id="9803968at2"/>
<dbReference type="GO" id="GO:0016877">
    <property type="term" value="F:ligase activity, forming carbon-sulfur bonds"/>
    <property type="evidence" value="ECO:0007669"/>
    <property type="project" value="UniProtKB-ARBA"/>
</dbReference>
<evidence type="ECO:0000313" key="6">
    <source>
        <dbReference type="Proteomes" id="UP000295573"/>
    </source>
</evidence>